<gene>
    <name evidence="2" type="primary">LOC106820781</name>
</gene>
<dbReference type="Gene3D" id="1.20.58.60">
    <property type="match status" value="1"/>
</dbReference>
<name>A0ABM1F8R6_PRICU</name>
<accession>A0ABM1F8R6</accession>
<reference evidence="2" key="1">
    <citation type="submission" date="2025-08" db="UniProtKB">
        <authorList>
            <consortium name="RefSeq"/>
        </authorList>
    </citation>
    <scope>IDENTIFICATION</scope>
</reference>
<evidence type="ECO:0000313" key="2">
    <source>
        <dbReference type="RefSeq" id="XP_014680837.1"/>
    </source>
</evidence>
<proteinExistence type="predicted"/>
<dbReference type="GeneID" id="106820781"/>
<dbReference type="SUPFAM" id="SSF46966">
    <property type="entry name" value="Spectrin repeat"/>
    <property type="match status" value="1"/>
</dbReference>
<dbReference type="RefSeq" id="XP_014680837.1">
    <property type="nucleotide sequence ID" value="XM_014825351.1"/>
</dbReference>
<dbReference type="Proteomes" id="UP000695022">
    <property type="component" value="Unplaced"/>
</dbReference>
<organism evidence="1 2">
    <name type="scientific">Priapulus caudatus</name>
    <name type="common">Priapulid worm</name>
    <dbReference type="NCBI Taxonomy" id="37621"/>
    <lineage>
        <taxon>Eukaryota</taxon>
        <taxon>Metazoa</taxon>
        <taxon>Ecdysozoa</taxon>
        <taxon>Scalidophora</taxon>
        <taxon>Priapulida</taxon>
        <taxon>Priapulimorpha</taxon>
        <taxon>Priapulimorphida</taxon>
        <taxon>Priapulidae</taxon>
        <taxon>Priapulus</taxon>
    </lineage>
</organism>
<protein>
    <submittedName>
        <fullName evidence="2">Uncharacterized protein LOC106820781</fullName>
    </submittedName>
</protein>
<evidence type="ECO:0000313" key="1">
    <source>
        <dbReference type="Proteomes" id="UP000695022"/>
    </source>
</evidence>
<sequence length="113" mass="13347">MSHRCCRCRCRGVEKASEHLILYQQQHPEEKTWVSNMQLQVKHLPRLAESVVQARAQFQPAMNMYNALGERKPSVEQVNRDGGRYIREAKIYDLKLRAYRRAWRTCTRASTRA</sequence>
<keyword evidence="1" id="KW-1185">Reference proteome</keyword>